<keyword evidence="1" id="KW-0472">Membrane</keyword>
<feature type="transmembrane region" description="Helical" evidence="1">
    <location>
        <begin position="58"/>
        <end position="78"/>
    </location>
</feature>
<comment type="caution">
    <text evidence="2">The sequence shown here is derived from an EMBL/GenBank/DDBJ whole genome shotgun (WGS) entry which is preliminary data.</text>
</comment>
<proteinExistence type="predicted"/>
<evidence type="ECO:0000256" key="1">
    <source>
        <dbReference type="SAM" id="Phobius"/>
    </source>
</evidence>
<dbReference type="Proteomes" id="UP001517376">
    <property type="component" value="Unassembled WGS sequence"/>
</dbReference>
<organism evidence="2 3">
    <name type="scientific">Paragemmobacter ruber</name>
    <dbReference type="NCBI Taxonomy" id="1985673"/>
    <lineage>
        <taxon>Bacteria</taxon>
        <taxon>Pseudomonadati</taxon>
        <taxon>Pseudomonadota</taxon>
        <taxon>Alphaproteobacteria</taxon>
        <taxon>Rhodobacterales</taxon>
        <taxon>Paracoccaceae</taxon>
        <taxon>Paragemmobacter</taxon>
    </lineage>
</organism>
<keyword evidence="1" id="KW-1133">Transmembrane helix</keyword>
<feature type="transmembrane region" description="Helical" evidence="1">
    <location>
        <begin position="7"/>
        <end position="27"/>
    </location>
</feature>
<evidence type="ECO:0000313" key="2">
    <source>
        <dbReference type="EMBL" id="NBE07950.1"/>
    </source>
</evidence>
<evidence type="ECO:0000313" key="3">
    <source>
        <dbReference type="Proteomes" id="UP001517376"/>
    </source>
</evidence>
<gene>
    <name evidence="2" type="ORF">GU920_10405</name>
</gene>
<dbReference type="EMBL" id="JAAATW010000002">
    <property type="protein sequence ID" value="NBE07950.1"/>
    <property type="molecule type" value="Genomic_DNA"/>
</dbReference>
<dbReference type="RefSeq" id="WP_161766953.1">
    <property type="nucleotide sequence ID" value="NZ_JAAATW010000002.1"/>
</dbReference>
<name>A0ABW9Y5V2_9RHOB</name>
<keyword evidence="3" id="KW-1185">Reference proteome</keyword>
<dbReference type="Pfam" id="PF07330">
    <property type="entry name" value="DUF1467"/>
    <property type="match status" value="1"/>
</dbReference>
<protein>
    <submittedName>
        <fullName evidence="2">DUF1467 family protein</fullName>
    </submittedName>
</protein>
<sequence length="89" mass="9464">MSITAAIVLYAVTWFMVFFIVLPIRFVSQGDTGEVVPGTPKSAPATEMVGRKARLTTVIAAGVWVVLAGIILSGVISVRDLDVRGVMTE</sequence>
<keyword evidence="1" id="KW-0812">Transmembrane</keyword>
<dbReference type="InterPro" id="IPR009935">
    <property type="entry name" value="DUF1467"/>
</dbReference>
<reference evidence="3" key="1">
    <citation type="submission" date="2020-01" db="EMBL/GenBank/DDBJ databases">
        <title>Sphingomonas sp. strain CSW-10.</title>
        <authorList>
            <person name="Chen W.-M."/>
        </authorList>
    </citation>
    <scope>NUCLEOTIDE SEQUENCE [LARGE SCALE GENOMIC DNA]</scope>
    <source>
        <strain evidence="3">CCP-1</strain>
    </source>
</reference>
<accession>A0ABW9Y5V2</accession>